<evidence type="ECO:0000259" key="1">
    <source>
        <dbReference type="Pfam" id="PF00550"/>
    </source>
</evidence>
<dbReference type="AlphaFoldDB" id="A0A3G9G422"/>
<sequence>MTDQAFIASVAEILEIDPAGLTGAETLTELGNWDSLAVITFVAMADANYNTVVSGDQLRAAQTIKDLAALVGL</sequence>
<dbReference type="InterPro" id="IPR009081">
    <property type="entry name" value="PP-bd_ACP"/>
</dbReference>
<protein>
    <submittedName>
        <fullName evidence="2">Putative acyl carrier protein</fullName>
    </submittedName>
</protein>
<feature type="domain" description="Carrier" evidence="1">
    <location>
        <begin position="6"/>
        <end position="71"/>
    </location>
</feature>
<reference evidence="3" key="1">
    <citation type="journal article" date="2017" name="Biotechnol. Biofuels">
        <title>Evaluation of environmental bacterial communities as a factor affecting the growth of duckweed Lemna minor.</title>
        <authorList>
            <person name="Ishizawa H."/>
            <person name="Kuroda M."/>
            <person name="Morikawa M."/>
            <person name="Ike M."/>
        </authorList>
    </citation>
    <scope>NUCLEOTIDE SEQUENCE [LARGE SCALE GENOMIC DNA]</scope>
    <source>
        <strain evidence="3">M6</strain>
    </source>
</reference>
<dbReference type="Pfam" id="PF00550">
    <property type="entry name" value="PP-binding"/>
    <property type="match status" value="1"/>
</dbReference>
<dbReference type="Proteomes" id="UP000278756">
    <property type="component" value="Chromosome 1"/>
</dbReference>
<accession>A0A3G9G422</accession>
<dbReference type="RefSeq" id="WP_126422489.1">
    <property type="nucleotide sequence ID" value="NZ_AP018827.1"/>
</dbReference>
<reference evidence="3" key="2">
    <citation type="journal article" date="2017" name="Plant Physiol. Biochem.">
        <title>Differential oxidative and antioxidative response of duckweed Lemna minor toward plant growth promoting/inhibiting bacteria.</title>
        <authorList>
            <person name="Ishizawa H."/>
            <person name="Kuroda M."/>
            <person name="Morikawa M."/>
            <person name="Ike M."/>
        </authorList>
    </citation>
    <scope>NUCLEOTIDE SEQUENCE [LARGE SCALE GENOMIC DNA]</scope>
    <source>
        <strain evidence="3">M6</strain>
    </source>
</reference>
<dbReference type="SUPFAM" id="SSF47336">
    <property type="entry name" value="ACP-like"/>
    <property type="match status" value="1"/>
</dbReference>
<organism evidence="2 3">
    <name type="scientific">Asticcacaulis excentricus</name>
    <dbReference type="NCBI Taxonomy" id="78587"/>
    <lineage>
        <taxon>Bacteria</taxon>
        <taxon>Pseudomonadati</taxon>
        <taxon>Pseudomonadota</taxon>
        <taxon>Alphaproteobacteria</taxon>
        <taxon>Caulobacterales</taxon>
        <taxon>Caulobacteraceae</taxon>
        <taxon>Asticcacaulis</taxon>
    </lineage>
</organism>
<dbReference type="Gene3D" id="1.10.1200.10">
    <property type="entry name" value="ACP-like"/>
    <property type="match status" value="1"/>
</dbReference>
<gene>
    <name evidence="2" type="ORF">EM6_2015</name>
</gene>
<name>A0A3G9G422_9CAUL</name>
<dbReference type="InterPro" id="IPR036736">
    <property type="entry name" value="ACP-like_sf"/>
</dbReference>
<dbReference type="EMBL" id="AP018827">
    <property type="protein sequence ID" value="BBF81416.1"/>
    <property type="molecule type" value="Genomic_DNA"/>
</dbReference>
<evidence type="ECO:0000313" key="3">
    <source>
        <dbReference type="Proteomes" id="UP000278756"/>
    </source>
</evidence>
<dbReference type="OrthoDB" id="7173746at2"/>
<evidence type="ECO:0000313" key="2">
    <source>
        <dbReference type="EMBL" id="BBF81416.1"/>
    </source>
</evidence>
<proteinExistence type="predicted"/>